<dbReference type="AlphaFoldDB" id="A0A0W0V7A6"/>
<accession>A0A0W0V7A6</accession>
<evidence type="ECO:0000313" key="1">
    <source>
        <dbReference type="EMBL" id="KTD15995.1"/>
    </source>
</evidence>
<name>A0A0W0V7A6_9GAMM</name>
<evidence type="ECO:0000313" key="2">
    <source>
        <dbReference type="Proteomes" id="UP000054869"/>
    </source>
</evidence>
<dbReference type="eggNOG" id="ENOG5030R09">
    <property type="taxonomic scope" value="Bacteria"/>
</dbReference>
<gene>
    <name evidence="1" type="ORF">Llan_2583</name>
</gene>
<sequence>MFRPLFAPSEKRVSGNSAFSESPVIMFRNIVTTPENITELYRGFDEVSDILFDFPTIIVGIFGRCFPETITMEDVRLHKTTNYSNDYHLVGMSENQKVAQGMSSKESFITVDVALFRDFIIDVHKTYESNQLTFPARMQREVEHAALAILHCCIRSITVAGKEINNPFYLPLKADNLEAKEEFREIFLQYISLLRRKYNNAINEQEEKTALRNHVNAYLQFYDRHGGDNNPFNKTPEELAQTHPEFMTYFVAQQRGLRDISTMNQFFGKSSTMRDLAISIAEDVFNMHYYTKNMTFISPKPEPITCYDDPWARPMYD</sequence>
<comment type="caution">
    <text evidence="1">The sequence shown here is derived from an EMBL/GenBank/DDBJ whole genome shotgun (WGS) entry which is preliminary data.</text>
</comment>
<dbReference type="PATRIC" id="fig|45067.4.peg.2715"/>
<proteinExistence type="predicted"/>
<reference evidence="1 2" key="1">
    <citation type="submission" date="2015-11" db="EMBL/GenBank/DDBJ databases">
        <title>Genomic analysis of 38 Legionella species identifies large and diverse effector repertoires.</title>
        <authorList>
            <person name="Burstein D."/>
            <person name="Amaro F."/>
            <person name="Zusman T."/>
            <person name="Lifshitz Z."/>
            <person name="Cohen O."/>
            <person name="Gilbert J.A."/>
            <person name="Pupko T."/>
            <person name="Shuman H.A."/>
            <person name="Segal G."/>
        </authorList>
    </citation>
    <scope>NUCLEOTIDE SEQUENCE [LARGE SCALE GENOMIC DNA]</scope>
    <source>
        <strain evidence="1 2">ATCC 49751</strain>
    </source>
</reference>
<dbReference type="InterPro" id="IPR059097">
    <property type="entry name" value="Lart1_ADPRT"/>
</dbReference>
<dbReference type="Pfam" id="PF26393">
    <property type="entry name" value="Lart1_ADPRT"/>
    <property type="match status" value="1"/>
</dbReference>
<organism evidence="1 2">
    <name type="scientific">Legionella lansingensis</name>
    <dbReference type="NCBI Taxonomy" id="45067"/>
    <lineage>
        <taxon>Bacteria</taxon>
        <taxon>Pseudomonadati</taxon>
        <taxon>Pseudomonadota</taxon>
        <taxon>Gammaproteobacteria</taxon>
        <taxon>Legionellales</taxon>
        <taxon>Legionellaceae</taxon>
        <taxon>Legionella</taxon>
    </lineage>
</organism>
<keyword evidence="2" id="KW-1185">Reference proteome</keyword>
<dbReference type="RefSeq" id="WP_028372770.1">
    <property type="nucleotide sequence ID" value="NZ_CAAAJD010000018.1"/>
</dbReference>
<dbReference type="EMBL" id="LNYI01000064">
    <property type="protein sequence ID" value="KTD15995.1"/>
    <property type="molecule type" value="Genomic_DNA"/>
</dbReference>
<dbReference type="Proteomes" id="UP000054869">
    <property type="component" value="Unassembled WGS sequence"/>
</dbReference>
<dbReference type="OrthoDB" id="5643019at2"/>
<protein>
    <submittedName>
        <fullName evidence="1">Uncharacterized protein</fullName>
    </submittedName>
</protein>